<proteinExistence type="predicted"/>
<organism evidence="1 2">
    <name type="scientific">Dioscorea alata</name>
    <name type="common">Purple yam</name>
    <dbReference type="NCBI Taxonomy" id="55571"/>
    <lineage>
        <taxon>Eukaryota</taxon>
        <taxon>Viridiplantae</taxon>
        <taxon>Streptophyta</taxon>
        <taxon>Embryophyta</taxon>
        <taxon>Tracheophyta</taxon>
        <taxon>Spermatophyta</taxon>
        <taxon>Magnoliopsida</taxon>
        <taxon>Liliopsida</taxon>
        <taxon>Dioscoreales</taxon>
        <taxon>Dioscoreaceae</taxon>
        <taxon>Dioscorea</taxon>
    </lineage>
</organism>
<name>A0ACB7TYL9_DIOAL</name>
<reference evidence="2" key="1">
    <citation type="journal article" date="2022" name="Nat. Commun.">
        <title>Chromosome evolution and the genetic basis of agronomically important traits in greater yam.</title>
        <authorList>
            <person name="Bredeson J.V."/>
            <person name="Lyons J.B."/>
            <person name="Oniyinde I.O."/>
            <person name="Okereke N.R."/>
            <person name="Kolade O."/>
            <person name="Nnabue I."/>
            <person name="Nwadili C.O."/>
            <person name="Hribova E."/>
            <person name="Parker M."/>
            <person name="Nwogha J."/>
            <person name="Shu S."/>
            <person name="Carlson J."/>
            <person name="Kariba R."/>
            <person name="Muthemba S."/>
            <person name="Knop K."/>
            <person name="Barton G.J."/>
            <person name="Sherwood A.V."/>
            <person name="Lopez-Montes A."/>
            <person name="Asiedu R."/>
            <person name="Jamnadass R."/>
            <person name="Muchugi A."/>
            <person name="Goodstein D."/>
            <person name="Egesi C.N."/>
            <person name="Featherston J."/>
            <person name="Asfaw A."/>
            <person name="Simpson G.G."/>
            <person name="Dolezel J."/>
            <person name="Hendre P.S."/>
            <person name="Van Deynze A."/>
            <person name="Kumar P.L."/>
            <person name="Obidiegwu J.E."/>
            <person name="Bhattacharjee R."/>
            <person name="Rokhsar D.S."/>
        </authorList>
    </citation>
    <scope>NUCLEOTIDE SEQUENCE [LARGE SCALE GENOMIC DNA]</scope>
    <source>
        <strain evidence="2">cv. TDa95/00328</strain>
    </source>
</reference>
<keyword evidence="2" id="KW-1185">Reference proteome</keyword>
<evidence type="ECO:0000313" key="1">
    <source>
        <dbReference type="EMBL" id="KAH7653168.1"/>
    </source>
</evidence>
<feature type="non-terminal residue" evidence="1">
    <location>
        <position position="446"/>
    </location>
</feature>
<protein>
    <submittedName>
        <fullName evidence="1">K+-dependent Na+:Ca2+ antiporter domain-containing protein</fullName>
    </submittedName>
</protein>
<dbReference type="EMBL" id="CM037029">
    <property type="protein sequence ID" value="KAH7653168.1"/>
    <property type="molecule type" value="Genomic_DNA"/>
</dbReference>
<gene>
    <name evidence="1" type="ORF">IHE45_19G064000</name>
</gene>
<sequence length="446" mass="48065">MAFVFSENLKVFINTSFLLLLCFFFTSQIRSPSPSFDLTSYNIPKGDGCVGLQRLKDPYAKCLYLKTHLPCVSQGYVNYLYIFHCVCGGHPALGYAILALWLLILFYLLGNTASQYFCSSVESLSRELKLSPTIAGVTLLSLGNGSPDVFASIVSFRAGSGEVGLSSVLGGAFFVSCVVVGIINICAASLRREIRIDRSSFIRDVCFFIAVLSSLLGILIAGKITIWGAMAFTSLYFIYVSIISYLIDMPLYLPRRITIPDITEERWSRPFAVASASIAPLLIATLWNTKRGVGMGTKEAEELVGLLVSLGYVFGISPSILGLTVLAWGNSIGDLIANVAMAMNGGQDGAQIAISGCYAGPIFNTLAGLGLSLVVSAWTVHPAPFVIPVGPPLFEILGFMIGGLLWALVILPRKEMKLDRVLGIGLLAIYLCFLSLRLSQSLGLVV</sequence>
<evidence type="ECO:0000313" key="2">
    <source>
        <dbReference type="Proteomes" id="UP000827976"/>
    </source>
</evidence>
<dbReference type="Proteomes" id="UP000827976">
    <property type="component" value="Chromosome 19"/>
</dbReference>
<accession>A0ACB7TYL9</accession>
<comment type="caution">
    <text evidence="1">The sequence shown here is derived from an EMBL/GenBank/DDBJ whole genome shotgun (WGS) entry which is preliminary data.</text>
</comment>